<dbReference type="CDD" id="cd04652">
    <property type="entry name" value="LbH_eIF2B_gamma_C"/>
    <property type="match status" value="1"/>
</dbReference>
<evidence type="ECO:0000313" key="14">
    <source>
        <dbReference type="Proteomes" id="UP000769157"/>
    </source>
</evidence>
<keyword evidence="14" id="KW-1185">Reference proteome</keyword>
<dbReference type="InterPro" id="IPR056764">
    <property type="entry name" value="LbH_EIF2B3/5"/>
</dbReference>
<accession>A0A9P8PGC7</accession>
<feature type="region of interest" description="Disordered" evidence="10">
    <location>
        <begin position="418"/>
        <end position="461"/>
    </location>
</feature>
<dbReference type="CDD" id="cd02507">
    <property type="entry name" value="eIF-2B_gamma_N_like"/>
    <property type="match status" value="1"/>
</dbReference>
<evidence type="ECO:0000256" key="6">
    <source>
        <dbReference type="ARBA" id="ARBA00044196"/>
    </source>
</evidence>
<reference evidence="13" key="2">
    <citation type="submission" date="2021-01" db="EMBL/GenBank/DDBJ databases">
        <authorList>
            <person name="Schikora-Tamarit M.A."/>
        </authorList>
    </citation>
    <scope>NUCLEOTIDE SEQUENCE</scope>
    <source>
        <strain evidence="13">CBS6075</strain>
    </source>
</reference>
<organism evidence="13 14">
    <name type="scientific">Ogataea philodendri</name>
    <dbReference type="NCBI Taxonomy" id="1378263"/>
    <lineage>
        <taxon>Eukaryota</taxon>
        <taxon>Fungi</taxon>
        <taxon>Dikarya</taxon>
        <taxon>Ascomycota</taxon>
        <taxon>Saccharomycotina</taxon>
        <taxon>Pichiomycetes</taxon>
        <taxon>Pichiales</taxon>
        <taxon>Pichiaceae</taxon>
        <taxon>Ogataea</taxon>
    </lineage>
</organism>
<feature type="domain" description="EIF2B subunit epsilon/gamma LbH" evidence="12">
    <location>
        <begin position="316"/>
        <end position="404"/>
    </location>
</feature>
<gene>
    <name evidence="13" type="ORF">OGAPHI_001268</name>
</gene>
<dbReference type="SUPFAM" id="SSF53448">
    <property type="entry name" value="Nucleotide-diphospho-sugar transferases"/>
    <property type="match status" value="1"/>
</dbReference>
<sequence length="461" mass="50841">MEFHAVIFCGKGSSLSPISAVKETGVPKALLPVANKPMIQYVLEWCDKAPFRQITIFTETHTLARISKFVDTYKESRDSDLAQTSPIECIGADASSTGVILNQYKGHILKNTGNFVLLPCDFITDVPPQVLVEVFRGQDYNNIGLSICYNNSFENIDANKVLNSNYTMYSKQNSQLVLLDLCSKGSVALSKFLKIRTHLLWRYPNTQVSTALLDSFIFFGDSRLFKLLEDQKNGLISSNSATKIKRDLARRSWKHSTKQEAVGLFILPEKSTFARCNNLAVYAETNRHVLKLHAKESNTTASTQKPKEKADKPKNLATVGADSLVGDNTELGERTSVKGSAIGNNCKIGNKCRLTACVVLDGVVIEDDVSLQNCTIGENARIGAGSRLVNCNIEGAYVVGSKVNLKGETLTNLEIGLEDEDGSFEAIDDDSDEDDSEDGESGYDDESFEEEEYDDDIFDRT</sequence>
<evidence type="ECO:0000313" key="13">
    <source>
        <dbReference type="EMBL" id="KAH3670752.1"/>
    </source>
</evidence>
<dbReference type="PANTHER" id="PTHR45989">
    <property type="entry name" value="TRANSLATION INITIATION FACTOR EIF-2B SUBUNIT GAMMA"/>
    <property type="match status" value="1"/>
</dbReference>
<evidence type="ECO:0000256" key="1">
    <source>
        <dbReference type="ARBA" id="ARBA00004514"/>
    </source>
</evidence>
<dbReference type="InterPro" id="IPR029044">
    <property type="entry name" value="Nucleotide-diphossugar_trans"/>
</dbReference>
<dbReference type="GO" id="GO:0002183">
    <property type="term" value="P:cytoplasmic translational initiation"/>
    <property type="evidence" value="ECO:0007669"/>
    <property type="project" value="TreeGrafter"/>
</dbReference>
<feature type="domain" description="Nucleotidyl transferase" evidence="11">
    <location>
        <begin position="9"/>
        <end position="139"/>
    </location>
</feature>
<dbReference type="AlphaFoldDB" id="A0A9P8PGC7"/>
<dbReference type="Gene3D" id="2.160.10.10">
    <property type="entry name" value="Hexapeptide repeat proteins"/>
    <property type="match status" value="1"/>
</dbReference>
<comment type="similarity">
    <text evidence="2">Belongs to the eIF-2B gamma/epsilon subunits family.</text>
</comment>
<dbReference type="GO" id="GO:0003743">
    <property type="term" value="F:translation initiation factor activity"/>
    <property type="evidence" value="ECO:0007669"/>
    <property type="project" value="UniProtKB-KW"/>
</dbReference>
<evidence type="ECO:0000256" key="8">
    <source>
        <dbReference type="ARBA" id="ARBA00045373"/>
    </source>
</evidence>
<dbReference type="RefSeq" id="XP_046064177.1">
    <property type="nucleotide sequence ID" value="XM_046202011.1"/>
</dbReference>
<dbReference type="GO" id="GO:0005829">
    <property type="term" value="C:cytosol"/>
    <property type="evidence" value="ECO:0007669"/>
    <property type="project" value="UniProtKB-SubCell"/>
</dbReference>
<comment type="function">
    <text evidence="8">Acts as a component of the translation initiation factor 2B (eIF2B) complex, which catalyzes the exchange of GDP for GTP on the eukaryotic initiation factor 2 (eIF2) complex gamma subunit. Its guanine nucleotide exchange factor activity is repressed when bound to eIF2 complex phosphorylated on the alpha subunit, thereby limiting the amount of methionyl-initiator methionine tRNA available to the ribosome and consequently global translation is repressed.</text>
</comment>
<keyword evidence="4" id="KW-0396">Initiation factor</keyword>
<evidence type="ECO:0000256" key="10">
    <source>
        <dbReference type="SAM" id="MobiDB-lite"/>
    </source>
</evidence>
<evidence type="ECO:0000256" key="4">
    <source>
        <dbReference type="ARBA" id="ARBA00022540"/>
    </source>
</evidence>
<comment type="caution">
    <text evidence="13">The sequence shown here is derived from an EMBL/GenBank/DDBJ whole genome shotgun (WGS) entry which is preliminary data.</text>
</comment>
<proteinExistence type="inferred from homology"/>
<feature type="region of interest" description="Disordered" evidence="10">
    <location>
        <begin position="294"/>
        <end position="315"/>
    </location>
</feature>
<dbReference type="GO" id="GO:0005085">
    <property type="term" value="F:guanyl-nucleotide exchange factor activity"/>
    <property type="evidence" value="ECO:0007669"/>
    <property type="project" value="TreeGrafter"/>
</dbReference>
<evidence type="ECO:0000259" key="12">
    <source>
        <dbReference type="Pfam" id="PF25084"/>
    </source>
</evidence>
<dbReference type="Gene3D" id="3.90.550.10">
    <property type="entry name" value="Spore Coat Polysaccharide Biosynthesis Protein SpsA, Chain A"/>
    <property type="match status" value="1"/>
</dbReference>
<dbReference type="Proteomes" id="UP000769157">
    <property type="component" value="Unassembled WGS sequence"/>
</dbReference>
<evidence type="ECO:0000256" key="5">
    <source>
        <dbReference type="ARBA" id="ARBA00022917"/>
    </source>
</evidence>
<reference evidence="13" key="1">
    <citation type="journal article" date="2021" name="Open Biol.">
        <title>Shared evolutionary footprints suggest mitochondrial oxidative damage underlies multiple complex I losses in fungi.</title>
        <authorList>
            <person name="Schikora-Tamarit M.A."/>
            <person name="Marcet-Houben M."/>
            <person name="Nosek J."/>
            <person name="Gabaldon T."/>
        </authorList>
    </citation>
    <scope>NUCLEOTIDE SEQUENCE</scope>
    <source>
        <strain evidence="13">CBS6075</strain>
    </source>
</reference>
<dbReference type="Pfam" id="PF00483">
    <property type="entry name" value="NTP_transferase"/>
    <property type="match status" value="1"/>
</dbReference>
<evidence type="ECO:0000259" key="11">
    <source>
        <dbReference type="Pfam" id="PF00483"/>
    </source>
</evidence>
<dbReference type="EMBL" id="JAEUBE010000087">
    <property type="protein sequence ID" value="KAH3670752.1"/>
    <property type="molecule type" value="Genomic_DNA"/>
</dbReference>
<keyword evidence="5" id="KW-0648">Protein biosynthesis</keyword>
<dbReference type="GeneID" id="70233236"/>
<dbReference type="Pfam" id="PF25084">
    <property type="entry name" value="LbH_EIF2B"/>
    <property type="match status" value="1"/>
</dbReference>
<comment type="subunit">
    <text evidence="9">Component of the translation initiation factor 2B (eIF2B) complex which is a heterodecamer of two sets of five different subunits: alpha, beta, gamma, delta and epsilon. Subunits alpha, beta and delta comprise a regulatory subcomplex and subunits epsilon and gamma comprise a catalytic subcomplex. Within the complex, the hexameric regulatory complex resides at the center, with the two heterodimeric catalytic subcomplexes bound on opposite sides.</text>
</comment>
<keyword evidence="3" id="KW-0963">Cytoplasm</keyword>
<evidence type="ECO:0000256" key="7">
    <source>
        <dbReference type="ARBA" id="ARBA00044229"/>
    </source>
</evidence>
<dbReference type="PANTHER" id="PTHR45989:SF1">
    <property type="entry name" value="TRANSLATION INITIATION FACTOR EIF-2B SUBUNIT GAMMA"/>
    <property type="match status" value="1"/>
</dbReference>
<comment type="subcellular location">
    <subcellularLocation>
        <location evidence="1">Cytoplasm</location>
        <location evidence="1">Cytosol</location>
    </subcellularLocation>
</comment>
<feature type="compositionally biased region" description="Basic and acidic residues" evidence="10">
    <location>
        <begin position="305"/>
        <end position="314"/>
    </location>
</feature>
<dbReference type="InterPro" id="IPR005835">
    <property type="entry name" value="NTP_transferase_dom"/>
</dbReference>
<evidence type="ECO:0000256" key="2">
    <source>
        <dbReference type="ARBA" id="ARBA00007878"/>
    </source>
</evidence>
<dbReference type="InterPro" id="IPR051960">
    <property type="entry name" value="eIF2B_gamma"/>
</dbReference>
<evidence type="ECO:0000256" key="3">
    <source>
        <dbReference type="ARBA" id="ARBA00022490"/>
    </source>
</evidence>
<dbReference type="GO" id="GO:0005851">
    <property type="term" value="C:eukaryotic translation initiation factor 2B complex"/>
    <property type="evidence" value="ECO:0007669"/>
    <property type="project" value="TreeGrafter"/>
</dbReference>
<dbReference type="OrthoDB" id="10250549at2759"/>
<evidence type="ECO:0000256" key="9">
    <source>
        <dbReference type="ARBA" id="ARBA00046432"/>
    </source>
</evidence>
<protein>
    <recommendedName>
        <fullName evidence="6">Translation initiation factor eIF2B subunit gamma</fullName>
    </recommendedName>
    <alternativeName>
        <fullName evidence="7">eIF2B GDP-GTP exchange factor subunit gamma</fullName>
    </alternativeName>
</protein>
<name>A0A9P8PGC7_9ASCO</name>